<protein>
    <recommendedName>
        <fullName evidence="3">Legume-like lectin</fullName>
    </recommendedName>
</protein>
<dbReference type="AlphaFoldDB" id="G0U3M3"/>
<proteinExistence type="predicted"/>
<evidence type="ECO:0000256" key="1">
    <source>
        <dbReference type="SAM" id="SignalP"/>
    </source>
</evidence>
<keyword evidence="1" id="KW-0732">Signal</keyword>
<organism evidence="2">
    <name type="scientific">Trypanosoma vivax (strain Y486)</name>
    <dbReference type="NCBI Taxonomy" id="1055687"/>
    <lineage>
        <taxon>Eukaryota</taxon>
        <taxon>Discoba</taxon>
        <taxon>Euglenozoa</taxon>
        <taxon>Kinetoplastea</taxon>
        <taxon>Metakinetoplastina</taxon>
        <taxon>Trypanosomatida</taxon>
        <taxon>Trypanosomatidae</taxon>
        <taxon>Trypanosoma</taxon>
        <taxon>Duttonella</taxon>
    </lineage>
</organism>
<feature type="signal peptide" evidence="1">
    <location>
        <begin position="1"/>
        <end position="30"/>
    </location>
</feature>
<dbReference type="OMA" id="LERGICF"/>
<accession>G0U3M3</accession>
<dbReference type="EMBL" id="HE573025">
    <property type="protein sequence ID" value="CCC50880.1"/>
    <property type="molecule type" value="Genomic_DNA"/>
</dbReference>
<dbReference type="VEuPathDB" id="TriTrypDB:TvY486_0907010"/>
<reference evidence="2" key="1">
    <citation type="journal article" date="2012" name="Proc. Natl. Acad. Sci. U.S.A.">
        <title>Antigenic diversity is generated by distinct evolutionary mechanisms in African trypanosome species.</title>
        <authorList>
            <person name="Jackson A.P."/>
            <person name="Berry A."/>
            <person name="Aslett M."/>
            <person name="Allison H.C."/>
            <person name="Burton P."/>
            <person name="Vavrova-Anderson J."/>
            <person name="Brown R."/>
            <person name="Browne H."/>
            <person name="Corton N."/>
            <person name="Hauser H."/>
            <person name="Gamble J."/>
            <person name="Gilderthorp R."/>
            <person name="Marcello L."/>
            <person name="McQuillan J."/>
            <person name="Otto T.D."/>
            <person name="Quail M.A."/>
            <person name="Sanders M.J."/>
            <person name="van Tonder A."/>
            <person name="Ginger M.L."/>
            <person name="Field M.C."/>
            <person name="Barry J.D."/>
            <person name="Hertz-Fowler C."/>
            <person name="Berriman M."/>
        </authorList>
    </citation>
    <scope>NUCLEOTIDE SEQUENCE</scope>
    <source>
        <strain evidence="2">Y486</strain>
    </source>
</reference>
<evidence type="ECO:0008006" key="3">
    <source>
        <dbReference type="Google" id="ProtNLM"/>
    </source>
</evidence>
<sequence length="314" mass="34628">MNLLLVRCEARLRQLLIFCLILLPTWLADAANPTFPSNFYVNTGITIPFPLYGAVSQSGFIYSSNSSGQLRIDNFFMGNRLTFLADIGLRRGYVIEDGAGSSYKAARSSCRSFKMGGGVVAFGVPERFVKHAEPTLVRGVEVVHYSGFDRDRSGPLQEVHYFVRNMTVRPLPKSQATRGGSVFTLPWRVQTKRSGRALREVAGAPTTLPNWRYFGGPFLDEVAVLVGSYAAHLERLMWDTSVTVDFYNFVPEAPDPSVFAVPANCEEVNAQSAGGDVDISLAQRLLVDLSFYTTEGRQLLQEKSATEAGPTRHA</sequence>
<name>G0U3M3_TRYVY</name>
<gene>
    <name evidence="2" type="ORF">TVY486_0907010</name>
</gene>
<feature type="chain" id="PRO_5003410277" description="Legume-like lectin" evidence="1">
    <location>
        <begin position="31"/>
        <end position="314"/>
    </location>
</feature>
<evidence type="ECO:0000313" key="2">
    <source>
        <dbReference type="EMBL" id="CCC50880.1"/>
    </source>
</evidence>